<dbReference type="InterPro" id="IPR006764">
    <property type="entry name" value="SAM_dep_MeTrfase_SAV2177_type"/>
</dbReference>
<dbReference type="InterPro" id="IPR029063">
    <property type="entry name" value="SAM-dependent_MTases_sf"/>
</dbReference>
<sequence>MADHFPPNIDMETPSIARMYDYLLGGKDNFEADRKACEALADGIPELVAFANDNRAYLSRAVEYVAAQGVEQFLDLGAGLPTANNTHHAAHQANPRARVVYVDHDPIVLAHGRALISDSAETAFLLADIRNTDEILEAPETTRLIDTDLPVCVMLVSLLHCIPDDSDPFGMVRDLMDRLAPGSCLIFSHIVSDDPASAVWMTDKILSFGTPWGRVRSPEEASVVFEGLELASPWTDGRDEGPRAVDCATWRHPDTDPVFRPADPKVKLWELAGVAFKR</sequence>
<proteinExistence type="predicted"/>
<dbReference type="RefSeq" id="WP_061083057.1">
    <property type="nucleotide sequence ID" value="NZ_JAAXPG010000033.1"/>
</dbReference>
<organism evidence="1 2">
    <name type="scientific">Nocardiopsis alborubida</name>
    <dbReference type="NCBI Taxonomy" id="146802"/>
    <lineage>
        <taxon>Bacteria</taxon>
        <taxon>Bacillati</taxon>
        <taxon>Actinomycetota</taxon>
        <taxon>Actinomycetes</taxon>
        <taxon>Streptosporangiales</taxon>
        <taxon>Nocardiopsidaceae</taxon>
        <taxon>Nocardiopsis</taxon>
    </lineage>
</organism>
<keyword evidence="2" id="KW-1185">Reference proteome</keyword>
<dbReference type="GO" id="GO:0032259">
    <property type="term" value="P:methylation"/>
    <property type="evidence" value="ECO:0007669"/>
    <property type="project" value="UniProtKB-KW"/>
</dbReference>
<keyword evidence="1" id="KW-0808">Transferase</keyword>
<dbReference type="Proteomes" id="UP000553209">
    <property type="component" value="Unassembled WGS sequence"/>
</dbReference>
<evidence type="ECO:0000313" key="1">
    <source>
        <dbReference type="EMBL" id="NKZ01222.1"/>
    </source>
</evidence>
<dbReference type="AlphaFoldDB" id="A0A7X6MGK1"/>
<gene>
    <name evidence="1" type="ORF">HGB44_26645</name>
</gene>
<protein>
    <submittedName>
        <fullName evidence="1">SAM-dependent methyltransferase</fullName>
    </submittedName>
</protein>
<keyword evidence="1" id="KW-0489">Methyltransferase</keyword>
<dbReference type="GO" id="GO:0008168">
    <property type="term" value="F:methyltransferase activity"/>
    <property type="evidence" value="ECO:0007669"/>
    <property type="project" value="UniProtKB-KW"/>
</dbReference>
<evidence type="ECO:0000313" key="2">
    <source>
        <dbReference type="Proteomes" id="UP000553209"/>
    </source>
</evidence>
<dbReference type="Pfam" id="PF04672">
    <property type="entry name" value="Methyltransf_19"/>
    <property type="match status" value="1"/>
</dbReference>
<comment type="caution">
    <text evidence="1">The sequence shown here is derived from an EMBL/GenBank/DDBJ whole genome shotgun (WGS) entry which is preliminary data.</text>
</comment>
<dbReference type="EMBL" id="JAAXPG010000033">
    <property type="protein sequence ID" value="NKZ01222.1"/>
    <property type="molecule type" value="Genomic_DNA"/>
</dbReference>
<reference evidence="1 2" key="1">
    <citation type="submission" date="2020-04" db="EMBL/GenBank/DDBJ databases">
        <title>MicrobeNet Type strains.</title>
        <authorList>
            <person name="Nicholson A.C."/>
        </authorList>
    </citation>
    <scope>NUCLEOTIDE SEQUENCE [LARGE SCALE GENOMIC DNA]</scope>
    <source>
        <strain evidence="1 2">ATCC 23612</strain>
    </source>
</reference>
<accession>A0A7X6MGK1</accession>
<dbReference type="SUPFAM" id="SSF53335">
    <property type="entry name" value="S-adenosyl-L-methionine-dependent methyltransferases"/>
    <property type="match status" value="1"/>
</dbReference>
<dbReference type="PIRSF" id="PIRSF017393">
    <property type="entry name" value="MTase_SAV2177"/>
    <property type="match status" value="1"/>
</dbReference>
<dbReference type="Gene3D" id="3.40.50.150">
    <property type="entry name" value="Vaccinia Virus protein VP39"/>
    <property type="match status" value="1"/>
</dbReference>
<name>A0A7X6MGK1_9ACTN</name>